<dbReference type="SUPFAM" id="SSF49899">
    <property type="entry name" value="Concanavalin A-like lectins/glucanases"/>
    <property type="match status" value="1"/>
</dbReference>
<reference evidence="3 4" key="1">
    <citation type="submission" date="2015-07" db="EMBL/GenBank/DDBJ databases">
        <title>Draft Genome Sequence of Malassezia furfur CBS1878 and Malassezia pachydermatis CBS1879.</title>
        <authorList>
            <person name="Triana S."/>
            <person name="Ohm R."/>
            <person name="Gonzalez A."/>
            <person name="DeCock H."/>
            <person name="Restrepo S."/>
            <person name="Celis A."/>
        </authorList>
    </citation>
    <scope>NUCLEOTIDE SEQUENCE [LARGE SCALE GENOMIC DNA]</scope>
    <source>
        <strain evidence="3 4">CBS 1879</strain>
    </source>
</reference>
<evidence type="ECO:0000313" key="4">
    <source>
        <dbReference type="Proteomes" id="UP000037751"/>
    </source>
</evidence>
<gene>
    <name evidence="3" type="ORF">Malapachy_2675</name>
</gene>
<comment type="caution">
    <text evidence="3">The sequence shown here is derived from an EMBL/GenBank/DDBJ whole genome shotgun (WGS) entry which is preliminary data.</text>
</comment>
<sequence length="361" mass="39517">MKWLPLSLSVLTALSSVQAVNWQISDKIQGQDYYEKFNFISGTDANMTQGLVVYQGIDSAKNLNLTSVDGNKFTMRVDTTKEQHEGRPSIRIESKTSYNDSVIIMQASHVPTGCAVWPAFWTVTNNQPLWPKGGEIDILENVNDQFPYNLGSVHLNTSCSIQNPQQTGTTVFTQCNALANQQSGCRVAMNGTNPSWSYADLNQKGGVTVAMERDFSDGGKGIRMWLWAKGEEPSDVKSPGKDVNPDQWGVPNADFGLTQCSDQFNNHNIIFDITLCGSWAGNAYTETTCPSQFKSCSYQVGFLGDSFKDAYWVVDGLYVYTPNGVAGVGASTKQANDGSIPRHALALTYTLIFAAIVACFL</sequence>
<dbReference type="Gene3D" id="2.60.120.200">
    <property type="match status" value="1"/>
</dbReference>
<evidence type="ECO:0000256" key="1">
    <source>
        <dbReference type="SAM" id="SignalP"/>
    </source>
</evidence>
<accession>A0A0M9VQB6</accession>
<dbReference type="GO" id="GO:0004553">
    <property type="term" value="F:hydrolase activity, hydrolyzing O-glycosyl compounds"/>
    <property type="evidence" value="ECO:0007669"/>
    <property type="project" value="InterPro"/>
</dbReference>
<dbReference type="InterPro" id="IPR000757">
    <property type="entry name" value="Beta-glucanase-like"/>
</dbReference>
<keyword evidence="4" id="KW-1185">Reference proteome</keyword>
<feature type="signal peptide" evidence="1">
    <location>
        <begin position="1"/>
        <end position="19"/>
    </location>
</feature>
<protein>
    <submittedName>
        <fullName evidence="3">Glycoside hydrolase family 16 protein</fullName>
    </submittedName>
</protein>
<dbReference type="PANTHER" id="PTHR10963:SF24">
    <property type="entry name" value="GLYCOSIDASE C21B10.07-RELATED"/>
    <property type="match status" value="1"/>
</dbReference>
<dbReference type="InterPro" id="IPR013320">
    <property type="entry name" value="ConA-like_dom_sf"/>
</dbReference>
<proteinExistence type="predicted"/>
<organism evidence="3 4">
    <name type="scientific">Malassezia pachydermatis</name>
    <dbReference type="NCBI Taxonomy" id="77020"/>
    <lineage>
        <taxon>Eukaryota</taxon>
        <taxon>Fungi</taxon>
        <taxon>Dikarya</taxon>
        <taxon>Basidiomycota</taxon>
        <taxon>Ustilaginomycotina</taxon>
        <taxon>Malasseziomycetes</taxon>
        <taxon>Malasseziales</taxon>
        <taxon>Malasseziaceae</taxon>
        <taxon>Malassezia</taxon>
    </lineage>
</organism>
<evidence type="ECO:0000259" key="2">
    <source>
        <dbReference type="PROSITE" id="PS51762"/>
    </source>
</evidence>
<name>A0A0M9VQB6_9BASI</name>
<feature type="chain" id="PRO_5005839200" evidence="1">
    <location>
        <begin position="20"/>
        <end position="361"/>
    </location>
</feature>
<dbReference type="InterPro" id="IPR050546">
    <property type="entry name" value="Glycosyl_Hydrlase_16"/>
</dbReference>
<dbReference type="AlphaFoldDB" id="A0A0M9VQB6"/>
<dbReference type="OrthoDB" id="192832at2759"/>
<dbReference type="GO" id="GO:0009251">
    <property type="term" value="P:glucan catabolic process"/>
    <property type="evidence" value="ECO:0007669"/>
    <property type="project" value="TreeGrafter"/>
</dbReference>
<dbReference type="EMBL" id="LGAV01000002">
    <property type="protein sequence ID" value="KOS15323.1"/>
    <property type="molecule type" value="Genomic_DNA"/>
</dbReference>
<keyword evidence="3" id="KW-0378">Hydrolase</keyword>
<dbReference type="PANTHER" id="PTHR10963">
    <property type="entry name" value="GLYCOSYL HYDROLASE-RELATED"/>
    <property type="match status" value="1"/>
</dbReference>
<evidence type="ECO:0000313" key="3">
    <source>
        <dbReference type="EMBL" id="KOS15323.1"/>
    </source>
</evidence>
<dbReference type="Pfam" id="PF26113">
    <property type="entry name" value="GH16_XgeA"/>
    <property type="match status" value="1"/>
</dbReference>
<dbReference type="PROSITE" id="PS51762">
    <property type="entry name" value="GH16_2"/>
    <property type="match status" value="1"/>
</dbReference>
<feature type="domain" description="GH16" evidence="2">
    <location>
        <begin position="1"/>
        <end position="288"/>
    </location>
</feature>
<dbReference type="VEuPathDB" id="FungiDB:Malapachy_2675"/>
<dbReference type="Proteomes" id="UP000037751">
    <property type="component" value="Unassembled WGS sequence"/>
</dbReference>
<dbReference type="STRING" id="77020.A0A0M9VQB6"/>
<dbReference type="RefSeq" id="XP_017992955.1">
    <property type="nucleotide sequence ID" value="XM_018137163.1"/>
</dbReference>
<keyword evidence="1" id="KW-0732">Signal</keyword>
<dbReference type="GeneID" id="28729038"/>